<keyword evidence="1" id="KW-1133">Transmembrane helix</keyword>
<evidence type="ECO:0000256" key="1">
    <source>
        <dbReference type="SAM" id="Phobius"/>
    </source>
</evidence>
<sequence>MSRNIIKRGYTIVTVAQLSFSFIALFVSSFIWNNGDVYIQLGYNGYGWQTLIIACLCIILIINLISSLAQLSGTNIFQEHGKFKLLIIYGFCALMAIIAASLETWNSKLAANAENNILHPRFVITAVLAWLLVLSHAIMILIILLMQQH</sequence>
<feature type="transmembrane region" description="Helical" evidence="1">
    <location>
        <begin position="12"/>
        <end position="31"/>
    </location>
</feature>
<reference evidence="2" key="2">
    <citation type="journal article" date="2016" name="Mol. Ecol.">
        <title>Population genomics of the filarial nematode parasite Wuchereria bancrofti from mosquitoes.</title>
        <authorList>
            <person name="Small S.T."/>
            <person name="Reimer L.J."/>
            <person name="Tisch D.J."/>
            <person name="King C.L."/>
            <person name="Christensen B.M."/>
            <person name="Siba P.M."/>
            <person name="Kazura J.W."/>
            <person name="Serre D."/>
            <person name="Zimmerman P.A."/>
        </authorList>
    </citation>
    <scope>NUCLEOTIDE SEQUENCE</scope>
    <source>
        <strain evidence="2">pt0022</strain>
    </source>
</reference>
<reference evidence="2" key="1">
    <citation type="submission" date="2015-03" db="EMBL/GenBank/DDBJ databases">
        <title>Wuchereria bancrofti Genome Sequencing Papua New Guinea Strain.</title>
        <authorList>
            <person name="Small S.T."/>
            <person name="Serre D."/>
            <person name="Zimmerman P.A."/>
        </authorList>
    </citation>
    <scope>NUCLEOTIDE SEQUENCE [LARGE SCALE GENOMIC DNA]</scope>
    <source>
        <strain evidence="2">pt0022</strain>
    </source>
</reference>
<reference evidence="3" key="3">
    <citation type="submission" date="2024-02" db="UniProtKB">
        <authorList>
            <consortium name="WormBaseParasite"/>
        </authorList>
    </citation>
    <scope>IDENTIFICATION</scope>
    <source>
        <strain evidence="3">pt0022</strain>
    </source>
</reference>
<protein>
    <submittedName>
        <fullName evidence="3">Uncharacterized protein</fullName>
    </submittedName>
</protein>
<evidence type="ECO:0000313" key="3">
    <source>
        <dbReference type="WBParaSite" id="mrna-Wban_02768"/>
    </source>
</evidence>
<name>A0AAF5PMB2_WUCBA</name>
<keyword evidence="1" id="KW-0812">Transmembrane</keyword>
<keyword evidence="1" id="KW-0472">Membrane</keyword>
<dbReference type="Proteomes" id="UP000093561">
    <property type="component" value="Unassembled WGS sequence"/>
</dbReference>
<proteinExistence type="predicted"/>
<feature type="transmembrane region" description="Helical" evidence="1">
    <location>
        <begin position="122"/>
        <end position="146"/>
    </location>
</feature>
<organism evidence="2 3">
    <name type="scientific">Wuchereria bancrofti</name>
    <dbReference type="NCBI Taxonomy" id="6293"/>
    <lineage>
        <taxon>Eukaryota</taxon>
        <taxon>Metazoa</taxon>
        <taxon>Ecdysozoa</taxon>
        <taxon>Nematoda</taxon>
        <taxon>Chromadorea</taxon>
        <taxon>Rhabditida</taxon>
        <taxon>Spirurina</taxon>
        <taxon>Spiruromorpha</taxon>
        <taxon>Filarioidea</taxon>
        <taxon>Onchocercidae</taxon>
        <taxon>Wuchereria</taxon>
    </lineage>
</organism>
<dbReference type="WBParaSite" id="mrna-Wban_02768">
    <property type="protein sequence ID" value="mrna-Wban_02768"/>
    <property type="gene ID" value="Wban_02768"/>
</dbReference>
<dbReference type="AlphaFoldDB" id="A0AAF5PMB2"/>
<feature type="transmembrane region" description="Helical" evidence="1">
    <location>
        <begin position="83"/>
        <end position="102"/>
    </location>
</feature>
<accession>A0AAF5PMB2</accession>
<evidence type="ECO:0000313" key="2">
    <source>
        <dbReference type="Proteomes" id="UP000093561"/>
    </source>
</evidence>
<feature type="transmembrane region" description="Helical" evidence="1">
    <location>
        <begin position="51"/>
        <end position="71"/>
    </location>
</feature>